<sequence length="191" mass="22485">MRYIVRIVFSALCIFGVENQTNGARILAITHIPSYSHQISFRPLWRKLVERGHELVLITSNSMLDTNATNCREIILKSTSNTYNINYVQMRLNRVPFISYLGNDFAYLLVKFSNYLFDYPEVRKLYDNNSKEKFDLVMIEMAYTPSLFAFAHRFNAPVIGNSQYCYFRLIKVEDLSTYFRLIKVKRTTDKL</sequence>
<name>A0AA40G092_9HYME</name>
<dbReference type="Proteomes" id="UP001177670">
    <property type="component" value="Unassembled WGS sequence"/>
</dbReference>
<dbReference type="SUPFAM" id="SSF53756">
    <property type="entry name" value="UDP-Glycosyltransferase/glycogen phosphorylase"/>
    <property type="match status" value="1"/>
</dbReference>
<reference evidence="1" key="1">
    <citation type="submission" date="2021-10" db="EMBL/GenBank/DDBJ databases">
        <title>Melipona bicolor Genome sequencing and assembly.</title>
        <authorList>
            <person name="Araujo N.S."/>
            <person name="Arias M.C."/>
        </authorList>
    </citation>
    <scope>NUCLEOTIDE SEQUENCE</scope>
    <source>
        <strain evidence="1">USP_2M_L1-L4_2017</strain>
        <tissue evidence="1">Whole body</tissue>
    </source>
</reference>
<dbReference type="AlphaFoldDB" id="A0AA40G092"/>
<keyword evidence="2" id="KW-1185">Reference proteome</keyword>
<dbReference type="EMBL" id="JAHYIQ010000010">
    <property type="protein sequence ID" value="KAK1128582.1"/>
    <property type="molecule type" value="Genomic_DNA"/>
</dbReference>
<protein>
    <recommendedName>
        <fullName evidence="3">Ecdysteroid UDP-glucosyltransferase</fullName>
    </recommendedName>
</protein>
<comment type="caution">
    <text evidence="1">The sequence shown here is derived from an EMBL/GenBank/DDBJ whole genome shotgun (WGS) entry which is preliminary data.</text>
</comment>
<evidence type="ECO:0000313" key="1">
    <source>
        <dbReference type="EMBL" id="KAK1128582.1"/>
    </source>
</evidence>
<organism evidence="1 2">
    <name type="scientific">Melipona bicolor</name>
    <dbReference type="NCBI Taxonomy" id="60889"/>
    <lineage>
        <taxon>Eukaryota</taxon>
        <taxon>Metazoa</taxon>
        <taxon>Ecdysozoa</taxon>
        <taxon>Arthropoda</taxon>
        <taxon>Hexapoda</taxon>
        <taxon>Insecta</taxon>
        <taxon>Pterygota</taxon>
        <taxon>Neoptera</taxon>
        <taxon>Endopterygota</taxon>
        <taxon>Hymenoptera</taxon>
        <taxon>Apocrita</taxon>
        <taxon>Aculeata</taxon>
        <taxon>Apoidea</taxon>
        <taxon>Anthophila</taxon>
        <taxon>Apidae</taxon>
        <taxon>Melipona</taxon>
    </lineage>
</organism>
<dbReference type="Gene3D" id="3.40.50.2000">
    <property type="entry name" value="Glycogen Phosphorylase B"/>
    <property type="match status" value="1"/>
</dbReference>
<accession>A0AA40G092</accession>
<evidence type="ECO:0000313" key="2">
    <source>
        <dbReference type="Proteomes" id="UP001177670"/>
    </source>
</evidence>
<gene>
    <name evidence="1" type="ORF">K0M31_003040</name>
</gene>
<proteinExistence type="predicted"/>
<evidence type="ECO:0008006" key="3">
    <source>
        <dbReference type="Google" id="ProtNLM"/>
    </source>
</evidence>